<accession>A0A0G2HXL7</accession>
<dbReference type="VEuPathDB" id="FungiDB:EMCG_03076"/>
<protein>
    <submittedName>
        <fullName evidence="1">Uncharacterized protein</fullName>
    </submittedName>
</protein>
<name>A0A0G2HXL7_9EURO</name>
<sequence>MKMMNYSFTHNTLCLHVGCPYTPLNLYVGFSVLIYLSIISFDILHIQRANVICHTVHYQGIAQRGSHLRHIKEDCIASTVIPQSML</sequence>
<evidence type="ECO:0000313" key="1">
    <source>
        <dbReference type="EMBL" id="KKZ62530.1"/>
    </source>
</evidence>
<organism evidence="1 2">
    <name type="scientific">[Emmonsia] crescens</name>
    <dbReference type="NCBI Taxonomy" id="73230"/>
    <lineage>
        <taxon>Eukaryota</taxon>
        <taxon>Fungi</taxon>
        <taxon>Dikarya</taxon>
        <taxon>Ascomycota</taxon>
        <taxon>Pezizomycotina</taxon>
        <taxon>Eurotiomycetes</taxon>
        <taxon>Eurotiomycetidae</taxon>
        <taxon>Onygenales</taxon>
        <taxon>Ajellomycetaceae</taxon>
        <taxon>Emergomyces</taxon>
    </lineage>
</organism>
<dbReference type="AlphaFoldDB" id="A0A0G2HXL7"/>
<dbReference type="EMBL" id="LCZI01001062">
    <property type="protein sequence ID" value="KKZ62530.1"/>
    <property type="molecule type" value="Genomic_DNA"/>
</dbReference>
<comment type="caution">
    <text evidence="1">The sequence shown here is derived from an EMBL/GenBank/DDBJ whole genome shotgun (WGS) entry which is preliminary data.</text>
</comment>
<dbReference type="Proteomes" id="UP000034164">
    <property type="component" value="Unassembled WGS sequence"/>
</dbReference>
<evidence type="ECO:0000313" key="2">
    <source>
        <dbReference type="Proteomes" id="UP000034164"/>
    </source>
</evidence>
<proteinExistence type="predicted"/>
<gene>
    <name evidence="1" type="ORF">EMCG_03076</name>
</gene>
<reference evidence="2" key="1">
    <citation type="journal article" date="2015" name="PLoS Genet.">
        <title>The dynamic genome and transcriptome of the human fungal pathogen Blastomyces and close relative Emmonsia.</title>
        <authorList>
            <person name="Munoz J.F."/>
            <person name="Gauthier G.M."/>
            <person name="Desjardins C.A."/>
            <person name="Gallo J.E."/>
            <person name="Holder J."/>
            <person name="Sullivan T.D."/>
            <person name="Marty A.J."/>
            <person name="Carmen J.C."/>
            <person name="Chen Z."/>
            <person name="Ding L."/>
            <person name="Gujja S."/>
            <person name="Magrini V."/>
            <person name="Misas E."/>
            <person name="Mitreva M."/>
            <person name="Priest M."/>
            <person name="Saif S."/>
            <person name="Whiston E.A."/>
            <person name="Young S."/>
            <person name="Zeng Q."/>
            <person name="Goldman W.E."/>
            <person name="Mardis E.R."/>
            <person name="Taylor J.W."/>
            <person name="McEwen J.G."/>
            <person name="Clay O.K."/>
            <person name="Klein B.S."/>
            <person name="Cuomo C.A."/>
        </authorList>
    </citation>
    <scope>NUCLEOTIDE SEQUENCE [LARGE SCALE GENOMIC DNA]</scope>
    <source>
        <strain evidence="2">UAMH 3008</strain>
    </source>
</reference>